<name>A0ABY3XY38_9ACTN</name>
<reference evidence="1 2" key="1">
    <citation type="journal article" date="2023" name="Microbiol. Spectr.">
        <title>Synergy between Genome Mining, Metabolomics, and Bioinformatics Uncovers Antibacterial Chlorinated Carbazole Alkaloids and Their Biosynthetic Gene Cluster from Streptomyces tubbatahanensis sp. nov., a Novel Actinomycete Isolated from Sulu Sea, Philippines.</title>
        <authorList>
            <person name="Tenebro C.P."/>
            <person name="Trono D.J.V.L."/>
            <person name="Balida L.A.P."/>
            <person name="Bayog L.K.A."/>
            <person name="Bruna J.R."/>
            <person name="Sabido E.M."/>
            <person name="Caspe D.P.C."/>
            <person name="de Los Santos E.L.C."/>
            <person name="Saludes J.P."/>
            <person name="Dalisay D.S."/>
        </authorList>
    </citation>
    <scope>NUCLEOTIDE SEQUENCE [LARGE SCALE GENOMIC DNA]</scope>
    <source>
        <strain evidence="1 2">DSD3025</strain>
    </source>
</reference>
<evidence type="ECO:0000313" key="1">
    <source>
        <dbReference type="EMBL" id="UNS99158.1"/>
    </source>
</evidence>
<dbReference type="RefSeq" id="WP_242754671.1">
    <property type="nucleotide sequence ID" value="NZ_CP093846.1"/>
</dbReference>
<gene>
    <name evidence="1" type="ORF">MMF93_23850</name>
</gene>
<dbReference type="Proteomes" id="UP001202244">
    <property type="component" value="Chromosome"/>
</dbReference>
<sequence length="131" mass="14132">MSVQHDAGQQTGARHLLSDSQFEAVTATVLADNPGMSGDVATKVAAEALAFVAACARPGSPTLRPSKHVDEGWHALIVHTRVYAGLCERLGRFVHHVPELPGTVARVEDGTLERTRPRSRRPATRRTRCCG</sequence>
<dbReference type="EMBL" id="CP093846">
    <property type="protein sequence ID" value="UNS99158.1"/>
    <property type="molecule type" value="Genomic_DNA"/>
</dbReference>
<accession>A0ABY3XY38</accession>
<proteinExistence type="predicted"/>
<evidence type="ECO:0000313" key="2">
    <source>
        <dbReference type="Proteomes" id="UP001202244"/>
    </source>
</evidence>
<organism evidence="1 2">
    <name type="scientific">Streptomyces tubbatahanensis</name>
    <dbReference type="NCBI Taxonomy" id="2923272"/>
    <lineage>
        <taxon>Bacteria</taxon>
        <taxon>Bacillati</taxon>
        <taxon>Actinomycetota</taxon>
        <taxon>Actinomycetes</taxon>
        <taxon>Kitasatosporales</taxon>
        <taxon>Streptomycetaceae</taxon>
        <taxon>Streptomyces</taxon>
    </lineage>
</organism>
<keyword evidence="2" id="KW-1185">Reference proteome</keyword>
<protein>
    <submittedName>
        <fullName evidence="1">Uncharacterized protein</fullName>
    </submittedName>
</protein>